<evidence type="ECO:0000256" key="2">
    <source>
        <dbReference type="PROSITE-ProRule" id="PRU00176"/>
    </source>
</evidence>
<gene>
    <name evidence="5" type="primary">Dyak\GE10975</name>
    <name evidence="5" type="synonym">dyak_GLEANR_10853</name>
    <name evidence="5" type="synonym">GE10975</name>
    <name evidence="5" type="ORF">Dyak_GE10975</name>
</gene>
<name>B4PP43_DROYA</name>
<dbReference type="OMA" id="DDGFCKS"/>
<dbReference type="GO" id="GO:0032991">
    <property type="term" value="C:protein-containing complex"/>
    <property type="evidence" value="ECO:0007669"/>
    <property type="project" value="EnsemblMetazoa"/>
</dbReference>
<evidence type="ECO:0000256" key="3">
    <source>
        <dbReference type="SAM" id="MobiDB-lite"/>
    </source>
</evidence>
<dbReference type="GO" id="GO:0005730">
    <property type="term" value="C:nucleolus"/>
    <property type="evidence" value="ECO:0007669"/>
    <property type="project" value="EnsemblMetazoa"/>
</dbReference>
<dbReference type="PANTHER" id="PTHR23189">
    <property type="entry name" value="RNA RECOGNITION MOTIF-CONTAINING"/>
    <property type="match status" value="1"/>
</dbReference>
<dbReference type="InterPro" id="IPR035979">
    <property type="entry name" value="RBD_domain_sf"/>
</dbReference>
<dbReference type="KEGG" id="dya:Dyak_GE10975"/>
<dbReference type="Pfam" id="PF00076">
    <property type="entry name" value="RRM_1"/>
    <property type="match status" value="3"/>
</dbReference>
<evidence type="ECO:0000259" key="4">
    <source>
        <dbReference type="PROSITE" id="PS50102"/>
    </source>
</evidence>
<evidence type="ECO:0000313" key="6">
    <source>
        <dbReference type="Proteomes" id="UP000002282"/>
    </source>
</evidence>
<feature type="compositionally biased region" description="Acidic residues" evidence="3">
    <location>
        <begin position="123"/>
        <end position="135"/>
    </location>
</feature>
<reference evidence="5 6" key="1">
    <citation type="journal article" date="2007" name="Nature">
        <title>Evolution of genes and genomes on the Drosophila phylogeny.</title>
        <authorList>
            <consortium name="Drosophila 12 Genomes Consortium"/>
            <person name="Clark A.G."/>
            <person name="Eisen M.B."/>
            <person name="Smith D.R."/>
            <person name="Bergman C.M."/>
            <person name="Oliver B."/>
            <person name="Markow T.A."/>
            <person name="Kaufman T.C."/>
            <person name="Kellis M."/>
            <person name="Gelbart W."/>
            <person name="Iyer V.N."/>
            <person name="Pollard D.A."/>
            <person name="Sackton T.B."/>
            <person name="Larracuente A.M."/>
            <person name="Singh N.D."/>
            <person name="Abad J.P."/>
            <person name="Abt D.N."/>
            <person name="Adryan B."/>
            <person name="Aguade M."/>
            <person name="Akashi H."/>
            <person name="Anderson W.W."/>
            <person name="Aquadro C.F."/>
            <person name="Ardell D.H."/>
            <person name="Arguello R."/>
            <person name="Artieri C.G."/>
            <person name="Barbash D.A."/>
            <person name="Barker D."/>
            <person name="Barsanti P."/>
            <person name="Batterham P."/>
            <person name="Batzoglou S."/>
            <person name="Begun D."/>
            <person name="Bhutkar A."/>
            <person name="Blanco E."/>
            <person name="Bosak S.A."/>
            <person name="Bradley R.K."/>
            <person name="Brand A.D."/>
            <person name="Brent M.R."/>
            <person name="Brooks A.N."/>
            <person name="Brown R.H."/>
            <person name="Butlin R.K."/>
            <person name="Caggese C."/>
            <person name="Calvi B.R."/>
            <person name="Bernardo de Carvalho A."/>
            <person name="Caspi A."/>
            <person name="Castrezana S."/>
            <person name="Celniker S.E."/>
            <person name="Chang J.L."/>
            <person name="Chapple C."/>
            <person name="Chatterji S."/>
            <person name="Chinwalla A."/>
            <person name="Civetta A."/>
            <person name="Clifton S.W."/>
            <person name="Comeron J.M."/>
            <person name="Costello J.C."/>
            <person name="Coyne J.A."/>
            <person name="Daub J."/>
            <person name="David R.G."/>
            <person name="Delcher A.L."/>
            <person name="Delehaunty K."/>
            <person name="Do C.B."/>
            <person name="Ebling H."/>
            <person name="Edwards K."/>
            <person name="Eickbush T."/>
            <person name="Evans J.D."/>
            <person name="Filipski A."/>
            <person name="Findeiss S."/>
            <person name="Freyhult E."/>
            <person name="Fulton L."/>
            <person name="Fulton R."/>
            <person name="Garcia A.C."/>
            <person name="Gardiner A."/>
            <person name="Garfield D.A."/>
            <person name="Garvin B.E."/>
            <person name="Gibson G."/>
            <person name="Gilbert D."/>
            <person name="Gnerre S."/>
            <person name="Godfrey J."/>
            <person name="Good R."/>
            <person name="Gotea V."/>
            <person name="Gravely B."/>
            <person name="Greenberg A.J."/>
            <person name="Griffiths-Jones S."/>
            <person name="Gross S."/>
            <person name="Guigo R."/>
            <person name="Gustafson E.A."/>
            <person name="Haerty W."/>
            <person name="Hahn M.W."/>
            <person name="Halligan D.L."/>
            <person name="Halpern A.L."/>
            <person name="Halter G.M."/>
            <person name="Han M.V."/>
            <person name="Heger A."/>
            <person name="Hillier L."/>
            <person name="Hinrichs A.S."/>
            <person name="Holmes I."/>
            <person name="Hoskins R.A."/>
            <person name="Hubisz M.J."/>
            <person name="Hultmark D."/>
            <person name="Huntley M.A."/>
            <person name="Jaffe D.B."/>
            <person name="Jagadeeshan S."/>
            <person name="Jeck W.R."/>
            <person name="Johnson J."/>
            <person name="Jones C.D."/>
            <person name="Jordan W.C."/>
            <person name="Karpen G.H."/>
            <person name="Kataoka E."/>
            <person name="Keightley P.D."/>
            <person name="Kheradpour P."/>
            <person name="Kirkness E.F."/>
            <person name="Koerich L.B."/>
            <person name="Kristiansen K."/>
            <person name="Kudrna D."/>
            <person name="Kulathinal R.J."/>
            <person name="Kumar S."/>
            <person name="Kwok R."/>
            <person name="Lander E."/>
            <person name="Langley C.H."/>
            <person name="Lapoint R."/>
            <person name="Lazzaro B.P."/>
            <person name="Lee S.J."/>
            <person name="Levesque L."/>
            <person name="Li R."/>
            <person name="Lin C.F."/>
            <person name="Lin M.F."/>
            <person name="Lindblad-Toh K."/>
            <person name="Llopart A."/>
            <person name="Long M."/>
            <person name="Low L."/>
            <person name="Lozovsky E."/>
            <person name="Lu J."/>
            <person name="Luo M."/>
            <person name="Machado C.A."/>
            <person name="Makalowski W."/>
            <person name="Marzo M."/>
            <person name="Matsuda M."/>
            <person name="Matzkin L."/>
            <person name="McAllister B."/>
            <person name="McBride C.S."/>
            <person name="McKernan B."/>
            <person name="McKernan K."/>
            <person name="Mendez-Lago M."/>
            <person name="Minx P."/>
            <person name="Mollenhauer M.U."/>
            <person name="Montooth K."/>
            <person name="Mount S.M."/>
            <person name="Mu X."/>
            <person name="Myers E."/>
            <person name="Negre B."/>
            <person name="Newfeld S."/>
            <person name="Nielsen R."/>
            <person name="Noor M.A."/>
            <person name="O'Grady P."/>
            <person name="Pachter L."/>
            <person name="Papaceit M."/>
            <person name="Parisi M.J."/>
            <person name="Parisi M."/>
            <person name="Parts L."/>
            <person name="Pedersen J.S."/>
            <person name="Pesole G."/>
            <person name="Phillippy A.M."/>
            <person name="Ponting C.P."/>
            <person name="Pop M."/>
            <person name="Porcelli D."/>
            <person name="Powell J.R."/>
            <person name="Prohaska S."/>
            <person name="Pruitt K."/>
            <person name="Puig M."/>
            <person name="Quesneville H."/>
            <person name="Ram K.R."/>
            <person name="Rand D."/>
            <person name="Rasmussen M.D."/>
            <person name="Reed L.K."/>
            <person name="Reenan R."/>
            <person name="Reily A."/>
            <person name="Remington K.A."/>
            <person name="Rieger T.T."/>
            <person name="Ritchie M.G."/>
            <person name="Robin C."/>
            <person name="Rogers Y.H."/>
            <person name="Rohde C."/>
            <person name="Rozas J."/>
            <person name="Rubenfield M.J."/>
            <person name="Ruiz A."/>
            <person name="Russo S."/>
            <person name="Salzberg S.L."/>
            <person name="Sanchez-Gracia A."/>
            <person name="Saranga D.J."/>
            <person name="Sato H."/>
            <person name="Schaeffer S.W."/>
            <person name="Schatz M.C."/>
            <person name="Schlenke T."/>
            <person name="Schwartz R."/>
            <person name="Segarra C."/>
            <person name="Singh R.S."/>
            <person name="Sirot L."/>
            <person name="Sirota M."/>
            <person name="Sisneros N.B."/>
            <person name="Smith C.D."/>
            <person name="Smith T.F."/>
            <person name="Spieth J."/>
            <person name="Stage D.E."/>
            <person name="Stark A."/>
            <person name="Stephan W."/>
            <person name="Strausberg R.L."/>
            <person name="Strempel S."/>
            <person name="Sturgill D."/>
            <person name="Sutton G."/>
            <person name="Sutton G.G."/>
            <person name="Tao W."/>
            <person name="Teichmann S."/>
            <person name="Tobari Y.N."/>
            <person name="Tomimura Y."/>
            <person name="Tsolas J.M."/>
            <person name="Valente V.L."/>
            <person name="Venter E."/>
            <person name="Venter J.C."/>
            <person name="Vicario S."/>
            <person name="Vieira F.G."/>
            <person name="Vilella A.J."/>
            <person name="Villasante A."/>
            <person name="Walenz B."/>
            <person name="Wang J."/>
            <person name="Wasserman M."/>
            <person name="Watts T."/>
            <person name="Wilson D."/>
            <person name="Wilson R.K."/>
            <person name="Wing R.A."/>
            <person name="Wolfner M.F."/>
            <person name="Wong A."/>
            <person name="Wong G.K."/>
            <person name="Wu C.I."/>
            <person name="Wu G."/>
            <person name="Yamamoto D."/>
            <person name="Yang H.P."/>
            <person name="Yang S.P."/>
            <person name="Yorke J.A."/>
            <person name="Yoshida K."/>
            <person name="Zdobnov E."/>
            <person name="Zhang P."/>
            <person name="Zhang Y."/>
            <person name="Zimin A.V."/>
            <person name="Baldwin J."/>
            <person name="Abdouelleil A."/>
            <person name="Abdulkadir J."/>
            <person name="Abebe A."/>
            <person name="Abera B."/>
            <person name="Abreu J."/>
            <person name="Acer S.C."/>
            <person name="Aftuck L."/>
            <person name="Alexander A."/>
            <person name="An P."/>
            <person name="Anderson E."/>
            <person name="Anderson S."/>
            <person name="Arachi H."/>
            <person name="Azer M."/>
            <person name="Bachantsang P."/>
            <person name="Barry A."/>
            <person name="Bayul T."/>
            <person name="Berlin A."/>
            <person name="Bessette D."/>
            <person name="Bloom T."/>
            <person name="Blye J."/>
            <person name="Boguslavskiy L."/>
            <person name="Bonnet C."/>
            <person name="Boukhgalter B."/>
            <person name="Bourzgui I."/>
            <person name="Brown A."/>
            <person name="Cahill P."/>
            <person name="Channer S."/>
            <person name="Cheshatsang Y."/>
            <person name="Chuda L."/>
            <person name="Citroen M."/>
            <person name="Collymore A."/>
            <person name="Cooke P."/>
            <person name="Costello M."/>
            <person name="D'Aco K."/>
            <person name="Daza R."/>
            <person name="De Haan G."/>
            <person name="DeGray S."/>
            <person name="DeMaso C."/>
            <person name="Dhargay N."/>
            <person name="Dooley K."/>
            <person name="Dooley E."/>
            <person name="Doricent M."/>
            <person name="Dorje P."/>
            <person name="Dorjee K."/>
            <person name="Dupes A."/>
            <person name="Elong R."/>
            <person name="Falk J."/>
            <person name="Farina A."/>
            <person name="Faro S."/>
            <person name="Ferguson D."/>
            <person name="Fisher S."/>
            <person name="Foley C.D."/>
            <person name="Franke A."/>
            <person name="Friedrich D."/>
            <person name="Gadbois L."/>
            <person name="Gearin G."/>
            <person name="Gearin C.R."/>
            <person name="Giannoukos G."/>
            <person name="Goode T."/>
            <person name="Graham J."/>
            <person name="Grandbois E."/>
            <person name="Grewal S."/>
            <person name="Gyaltsen K."/>
            <person name="Hafez N."/>
            <person name="Hagos B."/>
            <person name="Hall J."/>
            <person name="Henson C."/>
            <person name="Hollinger A."/>
            <person name="Honan T."/>
            <person name="Huard M.D."/>
            <person name="Hughes L."/>
            <person name="Hurhula B."/>
            <person name="Husby M.E."/>
            <person name="Kamat A."/>
            <person name="Kanga B."/>
            <person name="Kashin S."/>
            <person name="Khazanovich D."/>
            <person name="Kisner P."/>
            <person name="Lance K."/>
            <person name="Lara M."/>
            <person name="Lee W."/>
            <person name="Lennon N."/>
            <person name="Letendre F."/>
            <person name="LeVine R."/>
            <person name="Lipovsky A."/>
            <person name="Liu X."/>
            <person name="Liu J."/>
            <person name="Liu S."/>
            <person name="Lokyitsang T."/>
            <person name="Lokyitsang Y."/>
            <person name="Lubonja R."/>
            <person name="Lui A."/>
            <person name="MacDonald P."/>
            <person name="Magnisalis V."/>
            <person name="Maru K."/>
            <person name="Matthews C."/>
            <person name="McCusker W."/>
            <person name="McDonough S."/>
            <person name="Mehta T."/>
            <person name="Meldrim J."/>
            <person name="Meneus L."/>
            <person name="Mihai O."/>
            <person name="Mihalev A."/>
            <person name="Mihova T."/>
            <person name="Mittelman R."/>
            <person name="Mlenga V."/>
            <person name="Montmayeur A."/>
            <person name="Mulrain L."/>
            <person name="Navidi A."/>
            <person name="Naylor J."/>
            <person name="Negash T."/>
            <person name="Nguyen T."/>
            <person name="Nguyen N."/>
            <person name="Nicol R."/>
            <person name="Norbu C."/>
            <person name="Norbu N."/>
            <person name="Novod N."/>
            <person name="O'Neill B."/>
            <person name="Osman S."/>
            <person name="Markiewicz E."/>
            <person name="Oyono O.L."/>
            <person name="Patti C."/>
            <person name="Phunkhang P."/>
            <person name="Pierre F."/>
            <person name="Priest M."/>
            <person name="Raghuraman S."/>
            <person name="Rege F."/>
            <person name="Reyes R."/>
            <person name="Rise C."/>
            <person name="Rogov P."/>
            <person name="Ross K."/>
            <person name="Ryan E."/>
            <person name="Settipalli S."/>
            <person name="Shea T."/>
            <person name="Sherpa N."/>
            <person name="Shi L."/>
            <person name="Shih D."/>
            <person name="Sparrow T."/>
            <person name="Spaulding J."/>
            <person name="Stalker J."/>
            <person name="Stange-Thomann N."/>
            <person name="Stavropoulos S."/>
            <person name="Stone C."/>
            <person name="Strader C."/>
            <person name="Tesfaye S."/>
            <person name="Thomson T."/>
            <person name="Thoulutsang Y."/>
            <person name="Thoulutsang D."/>
            <person name="Topham K."/>
            <person name="Topping I."/>
            <person name="Tsamla T."/>
            <person name="Vassiliev H."/>
            <person name="Vo A."/>
            <person name="Wangchuk T."/>
            <person name="Wangdi T."/>
            <person name="Weiand M."/>
            <person name="Wilkinson J."/>
            <person name="Wilson A."/>
            <person name="Yadav S."/>
            <person name="Young G."/>
            <person name="Yu Q."/>
            <person name="Zembek L."/>
            <person name="Zhong D."/>
            <person name="Zimmer A."/>
            <person name="Zwirko Z."/>
            <person name="Jaffe D.B."/>
            <person name="Alvarez P."/>
            <person name="Brockman W."/>
            <person name="Butler J."/>
            <person name="Chin C."/>
            <person name="Gnerre S."/>
            <person name="Grabherr M."/>
            <person name="Kleber M."/>
            <person name="Mauceli E."/>
            <person name="MacCallum I."/>
        </authorList>
    </citation>
    <scope>NUCLEOTIDE SEQUENCE [LARGE SCALE GENOMIC DNA]</scope>
    <source>
        <strain evidence="6">Tai18E2 / Tucson 14021-0261.01</strain>
    </source>
</reference>
<dbReference type="Proteomes" id="UP000002282">
    <property type="component" value="Chromosome 3R"/>
</dbReference>
<feature type="domain" description="RRM" evidence="4">
    <location>
        <begin position="171"/>
        <end position="247"/>
    </location>
</feature>
<dbReference type="SMR" id="B4PP43"/>
<feature type="domain" description="RRM" evidence="4">
    <location>
        <begin position="414"/>
        <end position="483"/>
    </location>
</feature>
<organism evidence="5 6">
    <name type="scientific">Drosophila yakuba</name>
    <name type="common">Fruit fly</name>
    <dbReference type="NCBI Taxonomy" id="7245"/>
    <lineage>
        <taxon>Eukaryota</taxon>
        <taxon>Metazoa</taxon>
        <taxon>Ecdysozoa</taxon>
        <taxon>Arthropoda</taxon>
        <taxon>Hexapoda</taxon>
        <taxon>Insecta</taxon>
        <taxon>Pterygota</taxon>
        <taxon>Neoptera</taxon>
        <taxon>Endopterygota</taxon>
        <taxon>Diptera</taxon>
        <taxon>Brachycera</taxon>
        <taxon>Muscomorpha</taxon>
        <taxon>Ephydroidea</taxon>
        <taxon>Drosophilidae</taxon>
        <taxon>Drosophila</taxon>
        <taxon>Sophophora</taxon>
    </lineage>
</organism>
<dbReference type="SUPFAM" id="SSF54928">
    <property type="entry name" value="RNA-binding domain, RBD"/>
    <property type="match status" value="3"/>
</dbReference>
<keyword evidence="6" id="KW-1185">Reference proteome</keyword>
<feature type="compositionally biased region" description="Basic and acidic residues" evidence="3">
    <location>
        <begin position="136"/>
        <end position="150"/>
    </location>
</feature>
<feature type="domain" description="RRM" evidence="4">
    <location>
        <begin position="254"/>
        <end position="327"/>
    </location>
</feature>
<dbReference type="Gene3D" id="3.30.70.330">
    <property type="match status" value="4"/>
</dbReference>
<dbReference type="PROSITE" id="PS50102">
    <property type="entry name" value="RRM"/>
    <property type="match status" value="4"/>
</dbReference>
<reference evidence="5 6" key="2">
    <citation type="journal article" date="2007" name="PLoS Biol.">
        <title>Principles of genome evolution in the Drosophila melanogaster species group.</title>
        <authorList>
            <person name="Ranz J.M."/>
            <person name="Maurin D."/>
            <person name="Chan Y.S."/>
            <person name="von Grotthuss M."/>
            <person name="Hillier L.W."/>
            <person name="Roote J."/>
            <person name="Ashburner M."/>
            <person name="Bergman C.M."/>
        </authorList>
    </citation>
    <scope>NUCLEOTIDE SEQUENCE [LARGE SCALE GENOMIC DNA]</scope>
    <source>
        <strain evidence="6">Tai18E2 / Tucson 14021-0261.01</strain>
    </source>
</reference>
<feature type="region of interest" description="Disordered" evidence="3">
    <location>
        <begin position="1"/>
        <end position="164"/>
    </location>
</feature>
<evidence type="ECO:0000256" key="1">
    <source>
        <dbReference type="ARBA" id="ARBA00022884"/>
    </source>
</evidence>
<keyword evidence="1 2" id="KW-0694">RNA-binding</keyword>
<feature type="domain" description="RRM" evidence="4">
    <location>
        <begin position="336"/>
        <end position="423"/>
    </location>
</feature>
<accession>B4PP43</accession>
<sequence length="537" mass="59579">MAQKKAVTAKGKKATNGVAKPLAKRVTKSIKVQEEKETVVAKSPSKKSKKLPVKEVPQSSEEDESDVEKQSDEQAQDDSDFETGEAADFIEDEAEEDEEDNSDEEEDDDDELEPGEVSKSEGADEVENSDDDDEAPVEKPVSKKSEKVSEKNSGIPKVHVNKIPQGTPHNQILFVANLPNEYLHKDLVALFAKFGPLTALQRFTNQNNGNTVLIAFKTPAGVENALQAKAKALTLGDNVLSVSLMRNKEEDNERTVTVGLIGTNVTKTDLKTYIEKVAPVESVTFSANRLNPKAFVRLVSVDDVPKVLKLHSTELFSRFITVCPLKQNTITRTSEHTLIIENVGRHESYSSDALEKIFKKFGDVKEVDVLCSKQVLAFVTFKESDAATKALAEVDGKTINNVEFKVHRFADRGRSILVTNLTSVVSEADLRKVFNDSGEIETIQMLGNRAIIQFKDVDGFCKSFLANESLVNNIPIFIEPNSALKHRWLKQRLAATGQAQGPRKFQKDFKPNFGKKPFNKRPAQENGGKSFNKRARF</sequence>
<dbReference type="AlphaFoldDB" id="B4PP43"/>
<dbReference type="eggNOG" id="ENOG502T98N">
    <property type="taxonomic scope" value="Eukaryota"/>
</dbReference>
<dbReference type="EMBL" id="CM000160">
    <property type="protein sequence ID" value="EDW99279.1"/>
    <property type="molecule type" value="Genomic_DNA"/>
</dbReference>
<feature type="region of interest" description="Disordered" evidence="3">
    <location>
        <begin position="496"/>
        <end position="537"/>
    </location>
</feature>
<dbReference type="GO" id="GO:0005737">
    <property type="term" value="C:cytoplasm"/>
    <property type="evidence" value="ECO:0007669"/>
    <property type="project" value="EnsemblMetazoa"/>
</dbReference>
<feature type="compositionally biased region" description="Acidic residues" evidence="3">
    <location>
        <begin position="74"/>
        <end position="114"/>
    </location>
</feature>
<dbReference type="OrthoDB" id="442677at2759"/>
<protein>
    <recommendedName>
        <fullName evidence="4">RRM domain-containing protein</fullName>
    </recommendedName>
</protein>
<proteinExistence type="predicted"/>
<evidence type="ECO:0000313" key="5">
    <source>
        <dbReference type="EMBL" id="EDW99279.1"/>
    </source>
</evidence>
<dbReference type="GO" id="GO:0043565">
    <property type="term" value="F:sequence-specific DNA binding"/>
    <property type="evidence" value="ECO:0007669"/>
    <property type="project" value="EnsemblMetazoa"/>
</dbReference>
<dbReference type="SMART" id="SM00360">
    <property type="entry name" value="RRM"/>
    <property type="match status" value="4"/>
</dbReference>
<dbReference type="CDD" id="cd00590">
    <property type="entry name" value="RRM_SF"/>
    <property type="match status" value="1"/>
</dbReference>
<dbReference type="PhylomeDB" id="B4PP43"/>
<dbReference type="HOGENOM" id="CLU_502757_0_0_1"/>
<dbReference type="InterPro" id="IPR000504">
    <property type="entry name" value="RRM_dom"/>
</dbReference>
<dbReference type="InterPro" id="IPR012677">
    <property type="entry name" value="Nucleotide-bd_a/b_plait_sf"/>
</dbReference>
<dbReference type="GO" id="GO:0003723">
    <property type="term" value="F:RNA binding"/>
    <property type="evidence" value="ECO:0007669"/>
    <property type="project" value="UniProtKB-UniRule"/>
</dbReference>